<evidence type="ECO:0000256" key="2">
    <source>
        <dbReference type="SAM" id="Phobius"/>
    </source>
</evidence>
<reference evidence="3 4" key="1">
    <citation type="journal article" date="2017" name="Mol. Plant">
        <title>The Genome of Medicinal Plant Macleaya cordata Provides New Insights into Benzylisoquinoline Alkaloids Metabolism.</title>
        <authorList>
            <person name="Liu X."/>
            <person name="Liu Y."/>
            <person name="Huang P."/>
            <person name="Ma Y."/>
            <person name="Qing Z."/>
            <person name="Tang Q."/>
            <person name="Cao H."/>
            <person name="Cheng P."/>
            <person name="Zheng Y."/>
            <person name="Yuan Z."/>
            <person name="Zhou Y."/>
            <person name="Liu J."/>
            <person name="Tang Z."/>
            <person name="Zhuo Y."/>
            <person name="Zhang Y."/>
            <person name="Yu L."/>
            <person name="Huang J."/>
            <person name="Yang P."/>
            <person name="Peng Q."/>
            <person name="Zhang J."/>
            <person name="Jiang W."/>
            <person name="Zhang Z."/>
            <person name="Lin K."/>
            <person name="Ro D.K."/>
            <person name="Chen X."/>
            <person name="Xiong X."/>
            <person name="Shang Y."/>
            <person name="Huang S."/>
            <person name="Zeng J."/>
        </authorList>
    </citation>
    <scope>NUCLEOTIDE SEQUENCE [LARGE SCALE GENOMIC DNA]</scope>
    <source>
        <strain evidence="4">cv. BLH2017</strain>
        <tissue evidence="3">Root</tissue>
    </source>
</reference>
<keyword evidence="2" id="KW-0812">Transmembrane</keyword>
<dbReference type="InParanoid" id="A0A200QB27"/>
<keyword evidence="2" id="KW-0472">Membrane</keyword>
<evidence type="ECO:0000313" key="3">
    <source>
        <dbReference type="EMBL" id="OVA07698.1"/>
    </source>
</evidence>
<evidence type="ECO:0000313" key="4">
    <source>
        <dbReference type="Proteomes" id="UP000195402"/>
    </source>
</evidence>
<organism evidence="3 4">
    <name type="scientific">Macleaya cordata</name>
    <name type="common">Five-seeded plume-poppy</name>
    <name type="synonym">Bocconia cordata</name>
    <dbReference type="NCBI Taxonomy" id="56857"/>
    <lineage>
        <taxon>Eukaryota</taxon>
        <taxon>Viridiplantae</taxon>
        <taxon>Streptophyta</taxon>
        <taxon>Embryophyta</taxon>
        <taxon>Tracheophyta</taxon>
        <taxon>Spermatophyta</taxon>
        <taxon>Magnoliopsida</taxon>
        <taxon>Ranunculales</taxon>
        <taxon>Papaveraceae</taxon>
        <taxon>Papaveroideae</taxon>
        <taxon>Macleaya</taxon>
    </lineage>
</organism>
<feature type="transmembrane region" description="Helical" evidence="2">
    <location>
        <begin position="6"/>
        <end position="26"/>
    </location>
</feature>
<dbReference type="PANTHER" id="PTHR36595:SF1">
    <property type="entry name" value="TRANSMEMBRANE PROTEIN"/>
    <property type="match status" value="1"/>
</dbReference>
<comment type="caution">
    <text evidence="3">The sequence shown here is derived from an EMBL/GenBank/DDBJ whole genome shotgun (WGS) entry which is preliminary data.</text>
</comment>
<dbReference type="Proteomes" id="UP000195402">
    <property type="component" value="Unassembled WGS sequence"/>
</dbReference>
<evidence type="ECO:0000256" key="1">
    <source>
        <dbReference type="SAM" id="MobiDB-lite"/>
    </source>
</evidence>
<proteinExistence type="predicted"/>
<name>A0A200QB27_MACCD</name>
<sequence length="183" mass="21148">MYNLIIASSPLLVFFVCNVIIVLIRLENSELSVEEFSLVQNVKVEKEEEKYDVACEGSEESSKPSSDEELNCFEPLFVLVQNVKNELKEEILDDAYEGESSSSEESEKEQEELLDNLQEGYDTDDEKDGENDDYSDDSSDFDGEGYSDKEEDDDLNRRVEEFIRKINNGWRAESLRDKLYLFT</sequence>
<dbReference type="OrthoDB" id="1747626at2759"/>
<gene>
    <name evidence="3" type="ORF">BVC80_1827g61</name>
</gene>
<feature type="compositionally biased region" description="Acidic residues" evidence="1">
    <location>
        <begin position="91"/>
        <end position="114"/>
    </location>
</feature>
<feature type="region of interest" description="Disordered" evidence="1">
    <location>
        <begin position="91"/>
        <end position="154"/>
    </location>
</feature>
<protein>
    <submittedName>
        <fullName evidence="3">Uncharacterized protein</fullName>
    </submittedName>
</protein>
<dbReference type="EMBL" id="MVGT01002446">
    <property type="protein sequence ID" value="OVA07698.1"/>
    <property type="molecule type" value="Genomic_DNA"/>
</dbReference>
<keyword evidence="4" id="KW-1185">Reference proteome</keyword>
<feature type="compositionally biased region" description="Acidic residues" evidence="1">
    <location>
        <begin position="121"/>
        <end position="154"/>
    </location>
</feature>
<accession>A0A200QB27</accession>
<dbReference type="PANTHER" id="PTHR36595">
    <property type="entry name" value="TRANSMEMBRANE PROTEIN"/>
    <property type="match status" value="1"/>
</dbReference>
<keyword evidence="2" id="KW-1133">Transmembrane helix</keyword>
<dbReference type="AlphaFoldDB" id="A0A200QB27"/>